<proteinExistence type="predicted"/>
<dbReference type="Proteomes" id="UP000006038">
    <property type="component" value="Chromosome 8"/>
</dbReference>
<evidence type="ECO:0000313" key="1">
    <source>
        <dbReference type="EnsemblPlants" id="OB08G10900.1"/>
    </source>
</evidence>
<name>J3MPR1_ORYBR</name>
<organism evidence="1">
    <name type="scientific">Oryza brachyantha</name>
    <name type="common">malo sina</name>
    <dbReference type="NCBI Taxonomy" id="4533"/>
    <lineage>
        <taxon>Eukaryota</taxon>
        <taxon>Viridiplantae</taxon>
        <taxon>Streptophyta</taxon>
        <taxon>Embryophyta</taxon>
        <taxon>Tracheophyta</taxon>
        <taxon>Spermatophyta</taxon>
        <taxon>Magnoliopsida</taxon>
        <taxon>Liliopsida</taxon>
        <taxon>Poales</taxon>
        <taxon>Poaceae</taxon>
        <taxon>BOP clade</taxon>
        <taxon>Oryzoideae</taxon>
        <taxon>Oryzeae</taxon>
        <taxon>Oryzinae</taxon>
        <taxon>Oryza</taxon>
    </lineage>
</organism>
<dbReference type="OMA" id="CVDFAVV"/>
<reference evidence="1" key="2">
    <citation type="submission" date="2013-04" db="UniProtKB">
        <authorList>
            <consortium name="EnsemblPlants"/>
        </authorList>
    </citation>
    <scope>IDENTIFICATION</scope>
</reference>
<dbReference type="Gramene" id="OB08G10900.1">
    <property type="protein sequence ID" value="OB08G10900.1"/>
    <property type="gene ID" value="OB08G10900"/>
</dbReference>
<evidence type="ECO:0000313" key="2">
    <source>
        <dbReference type="Proteomes" id="UP000006038"/>
    </source>
</evidence>
<dbReference type="PANTHER" id="PTHR33593:SF16">
    <property type="entry name" value="OS08G0110600 PROTEIN"/>
    <property type="match status" value="1"/>
</dbReference>
<sequence>MAMAGWSPELAMDAYLHTLQLCKQQEEHADDASDSSSSSSVLRCVDFAVVDASLERCGGVLGAVDVNPRGAIVVVTNVFQEETTTRRSSGRVCSYGQVVGKKGRATVLPIGRHGIEVTRVGGGSSGAHLQPHKKVVSTPKRTFLVCDDGSPS</sequence>
<keyword evidence="2" id="KW-1185">Reference proteome</keyword>
<dbReference type="PANTHER" id="PTHR33593">
    <property type="entry name" value="DUF1442 FAMILY PROTEIN"/>
    <property type="match status" value="1"/>
</dbReference>
<protein>
    <submittedName>
        <fullName evidence="1">Uncharacterized protein</fullName>
    </submittedName>
</protein>
<dbReference type="HOGENOM" id="CLU_1725128_0_0_1"/>
<dbReference type="InterPro" id="IPR009902">
    <property type="entry name" value="DUF1442"/>
</dbReference>
<accession>J3MPR1</accession>
<dbReference type="EnsemblPlants" id="OB08G10900.1">
    <property type="protein sequence ID" value="OB08G10900.1"/>
    <property type="gene ID" value="OB08G10900"/>
</dbReference>
<dbReference type="AlphaFoldDB" id="J3MPR1"/>
<reference evidence="1" key="1">
    <citation type="journal article" date="2013" name="Nat. Commun.">
        <title>Whole-genome sequencing of Oryza brachyantha reveals mechanisms underlying Oryza genome evolution.</title>
        <authorList>
            <person name="Chen J."/>
            <person name="Huang Q."/>
            <person name="Gao D."/>
            <person name="Wang J."/>
            <person name="Lang Y."/>
            <person name="Liu T."/>
            <person name="Li B."/>
            <person name="Bai Z."/>
            <person name="Luis Goicoechea J."/>
            <person name="Liang C."/>
            <person name="Chen C."/>
            <person name="Zhang W."/>
            <person name="Sun S."/>
            <person name="Liao Y."/>
            <person name="Zhang X."/>
            <person name="Yang L."/>
            <person name="Song C."/>
            <person name="Wang M."/>
            <person name="Shi J."/>
            <person name="Liu G."/>
            <person name="Liu J."/>
            <person name="Zhou H."/>
            <person name="Zhou W."/>
            <person name="Yu Q."/>
            <person name="An N."/>
            <person name="Chen Y."/>
            <person name="Cai Q."/>
            <person name="Wang B."/>
            <person name="Liu B."/>
            <person name="Min J."/>
            <person name="Huang Y."/>
            <person name="Wu H."/>
            <person name="Li Z."/>
            <person name="Zhang Y."/>
            <person name="Yin Y."/>
            <person name="Song W."/>
            <person name="Jiang J."/>
            <person name="Jackson S.A."/>
            <person name="Wing R.A."/>
            <person name="Wang J."/>
            <person name="Chen M."/>
        </authorList>
    </citation>
    <scope>NUCLEOTIDE SEQUENCE [LARGE SCALE GENOMIC DNA]</scope>
    <source>
        <strain evidence="1">cv. IRGC 101232</strain>
    </source>
</reference>